<comment type="similarity">
    <text evidence="2">Belongs to the Nudix hydrolase family.</text>
</comment>
<reference evidence="4 5" key="1">
    <citation type="journal article" date="2010" name="Cell">
        <title>The genome of Naegleria gruberi illuminates early eukaryotic versatility.</title>
        <authorList>
            <person name="Fritz-Laylin L.K."/>
            <person name="Prochnik S.E."/>
            <person name="Ginger M.L."/>
            <person name="Dacks J.B."/>
            <person name="Carpenter M.L."/>
            <person name="Field M.C."/>
            <person name="Kuo A."/>
            <person name="Paredez A."/>
            <person name="Chapman J."/>
            <person name="Pham J."/>
            <person name="Shu S."/>
            <person name="Neupane R."/>
            <person name="Cipriano M."/>
            <person name="Mancuso J."/>
            <person name="Tu H."/>
            <person name="Salamov A."/>
            <person name="Lindquist E."/>
            <person name="Shapiro H."/>
            <person name="Lucas S."/>
            <person name="Grigoriev I.V."/>
            <person name="Cande W.Z."/>
            <person name="Fulton C."/>
            <person name="Rokhsar D.S."/>
            <person name="Dawson S.C."/>
        </authorList>
    </citation>
    <scope>NUCLEOTIDE SEQUENCE [LARGE SCALE GENOMIC DNA]</scope>
    <source>
        <strain evidence="4 5">NEG-M</strain>
    </source>
</reference>
<dbReference type="OrthoDB" id="447842at2759"/>
<dbReference type="Pfam" id="PF00293">
    <property type="entry name" value="NUDIX"/>
    <property type="match status" value="1"/>
</dbReference>
<dbReference type="PRINTS" id="PR00502">
    <property type="entry name" value="NUDIXFAMILY"/>
</dbReference>
<sequence>MNKTKGLTQQPERFKCSYESCTHSGQTFSEDELITHCLQVHCRENTKQVCPICLKRDLDDSLKGSRQWGFSTHIYNEHGFKATPEQRKKDEIDYQNSLKPTYSFALVIIRNPVSGKFLLVEEGCSQGWWLPAGRVDPGETFQQAALRETLEEAGIHVELKNILRFEYSPYHDGGARSRVIFYAEPLEEDPVLKSIPDFESVCAKWFSYEEFENDFLQKRTKKLRGMEPFQWFKYVHEGKPMYPLSMLTLEGAP</sequence>
<accession>D2VIN4</accession>
<keyword evidence="5" id="KW-1185">Reference proteome</keyword>
<dbReference type="eggNOG" id="KOG0648">
    <property type="taxonomic scope" value="Eukaryota"/>
</dbReference>
<dbReference type="InterPro" id="IPR000086">
    <property type="entry name" value="NUDIX_hydrolase_dom"/>
</dbReference>
<dbReference type="GeneID" id="8861979"/>
<gene>
    <name evidence="4" type="ORF">NAEGRDRAFT_49855</name>
</gene>
<dbReference type="SUPFAM" id="SSF55811">
    <property type="entry name" value="Nudix"/>
    <property type="match status" value="1"/>
</dbReference>
<dbReference type="GO" id="GO:0006754">
    <property type="term" value="P:ATP biosynthetic process"/>
    <property type="evidence" value="ECO:0007669"/>
    <property type="project" value="TreeGrafter"/>
</dbReference>
<dbReference type="GO" id="GO:0004081">
    <property type="term" value="F:bis(5'-nucleosyl)-tetraphosphatase (asymmetrical) activity"/>
    <property type="evidence" value="ECO:0007669"/>
    <property type="project" value="TreeGrafter"/>
</dbReference>
<protein>
    <submittedName>
        <fullName evidence="4">Predicted protein</fullName>
    </submittedName>
</protein>
<evidence type="ECO:0000256" key="1">
    <source>
        <dbReference type="ARBA" id="ARBA00022801"/>
    </source>
</evidence>
<organism evidence="5">
    <name type="scientific">Naegleria gruberi</name>
    <name type="common">Amoeba</name>
    <dbReference type="NCBI Taxonomy" id="5762"/>
    <lineage>
        <taxon>Eukaryota</taxon>
        <taxon>Discoba</taxon>
        <taxon>Heterolobosea</taxon>
        <taxon>Tetramitia</taxon>
        <taxon>Eutetramitia</taxon>
        <taxon>Vahlkampfiidae</taxon>
        <taxon>Naegleria</taxon>
    </lineage>
</organism>
<evidence type="ECO:0000256" key="2">
    <source>
        <dbReference type="RuleBase" id="RU003476"/>
    </source>
</evidence>
<dbReference type="AlphaFoldDB" id="D2VIN4"/>
<dbReference type="GO" id="GO:0006167">
    <property type="term" value="P:AMP biosynthetic process"/>
    <property type="evidence" value="ECO:0007669"/>
    <property type="project" value="TreeGrafter"/>
</dbReference>
<dbReference type="PROSITE" id="PS00893">
    <property type="entry name" value="NUDIX_BOX"/>
    <property type="match status" value="1"/>
</dbReference>
<dbReference type="EMBL" id="GG738874">
    <property type="protein sequence ID" value="EFC43383.1"/>
    <property type="molecule type" value="Genomic_DNA"/>
</dbReference>
<dbReference type="Gene3D" id="3.90.79.10">
    <property type="entry name" value="Nucleoside Triphosphate Pyrophosphohydrolase"/>
    <property type="match status" value="1"/>
</dbReference>
<dbReference type="InterPro" id="IPR020476">
    <property type="entry name" value="Nudix_hydrolase"/>
</dbReference>
<dbReference type="KEGG" id="ngr:NAEGRDRAFT_49855"/>
<evidence type="ECO:0000259" key="3">
    <source>
        <dbReference type="PROSITE" id="PS51462"/>
    </source>
</evidence>
<evidence type="ECO:0000313" key="5">
    <source>
        <dbReference type="Proteomes" id="UP000006671"/>
    </source>
</evidence>
<dbReference type="PROSITE" id="PS51462">
    <property type="entry name" value="NUDIX"/>
    <property type="match status" value="1"/>
</dbReference>
<dbReference type="Proteomes" id="UP000006671">
    <property type="component" value="Unassembled WGS sequence"/>
</dbReference>
<dbReference type="PANTHER" id="PTHR21340">
    <property type="entry name" value="DIADENOSINE 5,5-P1,P4-TETRAPHOSPHATE PYROPHOSPHOHYDROLASE MUTT"/>
    <property type="match status" value="1"/>
</dbReference>
<dbReference type="InterPro" id="IPR051325">
    <property type="entry name" value="Nudix_hydrolase_domain"/>
</dbReference>
<dbReference type="PANTHER" id="PTHR21340:SF0">
    <property type="entry name" value="BIS(5'-NUCLEOSYL)-TETRAPHOSPHATASE [ASYMMETRICAL]"/>
    <property type="match status" value="1"/>
</dbReference>
<proteinExistence type="inferred from homology"/>
<dbReference type="RefSeq" id="XP_002676127.1">
    <property type="nucleotide sequence ID" value="XM_002676081.1"/>
</dbReference>
<dbReference type="InterPro" id="IPR015797">
    <property type="entry name" value="NUDIX_hydrolase-like_dom_sf"/>
</dbReference>
<dbReference type="InParanoid" id="D2VIN4"/>
<feature type="domain" description="Nudix hydrolase" evidence="3">
    <location>
        <begin position="100"/>
        <end position="230"/>
    </location>
</feature>
<keyword evidence="1 2" id="KW-0378">Hydrolase</keyword>
<evidence type="ECO:0000313" key="4">
    <source>
        <dbReference type="EMBL" id="EFC43383.1"/>
    </source>
</evidence>
<dbReference type="OMA" id="ESVCAKW"/>
<dbReference type="VEuPathDB" id="AmoebaDB:NAEGRDRAFT_49855"/>
<dbReference type="CDD" id="cd02883">
    <property type="entry name" value="NUDIX_Hydrolase"/>
    <property type="match status" value="1"/>
</dbReference>
<dbReference type="InterPro" id="IPR020084">
    <property type="entry name" value="NUDIX_hydrolase_CS"/>
</dbReference>
<name>D2VIN4_NAEGR</name>